<feature type="domain" description="DUF3291" evidence="1">
    <location>
        <begin position="12"/>
        <end position="149"/>
    </location>
</feature>
<evidence type="ECO:0000313" key="2">
    <source>
        <dbReference type="EMBL" id="MFC1435662.1"/>
    </source>
</evidence>
<dbReference type="InterPro" id="IPR011008">
    <property type="entry name" value="Dimeric_a/b-barrel"/>
</dbReference>
<evidence type="ECO:0000259" key="1">
    <source>
        <dbReference type="Pfam" id="PF11695"/>
    </source>
</evidence>
<dbReference type="EMBL" id="JBHEZY010000020">
    <property type="protein sequence ID" value="MFC1435662.1"/>
    <property type="molecule type" value="Genomic_DNA"/>
</dbReference>
<protein>
    <submittedName>
        <fullName evidence="2">DUF3291 domain-containing protein</fullName>
    </submittedName>
</protein>
<dbReference type="Proteomes" id="UP001592530">
    <property type="component" value="Unassembled WGS sequence"/>
</dbReference>
<dbReference type="InterPro" id="IPR021708">
    <property type="entry name" value="DUF3291"/>
</dbReference>
<comment type="caution">
    <text evidence="2">The sequence shown here is derived from an EMBL/GenBank/DDBJ whole genome shotgun (WGS) entry which is preliminary data.</text>
</comment>
<evidence type="ECO:0000313" key="3">
    <source>
        <dbReference type="Proteomes" id="UP001592530"/>
    </source>
</evidence>
<proteinExistence type="predicted"/>
<organism evidence="2 3">
    <name type="scientific">Streptacidiphilus alkalitolerans</name>
    <dbReference type="NCBI Taxonomy" id="3342712"/>
    <lineage>
        <taxon>Bacteria</taxon>
        <taxon>Bacillati</taxon>
        <taxon>Actinomycetota</taxon>
        <taxon>Actinomycetes</taxon>
        <taxon>Kitasatosporales</taxon>
        <taxon>Streptomycetaceae</taxon>
        <taxon>Streptacidiphilus</taxon>
    </lineage>
</organism>
<name>A0ABV6XBV7_9ACTN</name>
<accession>A0ABV6XBV7</accession>
<reference evidence="2 3" key="1">
    <citation type="submission" date="2024-09" db="EMBL/GenBank/DDBJ databases">
        <authorList>
            <person name="Lee S.D."/>
        </authorList>
    </citation>
    <scope>NUCLEOTIDE SEQUENCE [LARGE SCALE GENOMIC DNA]</scope>
    <source>
        <strain evidence="2 3">N1-3</strain>
    </source>
</reference>
<sequence length="172" mass="18868">MATTPTGNPYELAQINISRLLAPLDSALLADFVAALDSVNATAEAADGFVWRLQDYGGNATEIRIFGDDWLIVNMSVWRDPDTLTAYVYSPEHRAVLGRRREWFARPVEAMTALWWVPAGTRPTVADAEQRLLTLRATGPTPDAFTLRDTFPAPLTVPPKATTRGPELTPCG</sequence>
<dbReference type="Pfam" id="PF11695">
    <property type="entry name" value="DUF3291"/>
    <property type="match status" value="1"/>
</dbReference>
<dbReference type="SUPFAM" id="SSF54909">
    <property type="entry name" value="Dimeric alpha+beta barrel"/>
    <property type="match status" value="1"/>
</dbReference>
<gene>
    <name evidence="2" type="ORF">ACEZDB_33990</name>
</gene>
<dbReference type="RefSeq" id="WP_380558973.1">
    <property type="nucleotide sequence ID" value="NZ_JBHEZY010000020.1"/>
</dbReference>